<name>A0A370GM31_9NOCA</name>
<accession>A0A370GM31</accession>
<feature type="region of interest" description="Disordered" evidence="1">
    <location>
        <begin position="1"/>
        <end position="21"/>
    </location>
</feature>
<dbReference type="AlphaFoldDB" id="A0A370GM31"/>
<reference evidence="2 3" key="1">
    <citation type="submission" date="2018-07" db="EMBL/GenBank/DDBJ databases">
        <title>Genomic Encyclopedia of Type Strains, Phase IV (KMG-IV): sequencing the most valuable type-strain genomes for metagenomic binning, comparative biology and taxonomic classification.</title>
        <authorList>
            <person name="Goeker M."/>
        </authorList>
    </citation>
    <scope>NUCLEOTIDE SEQUENCE [LARGE SCALE GENOMIC DNA]</scope>
    <source>
        <strain evidence="2 3">DSM 44952</strain>
    </source>
</reference>
<proteinExistence type="predicted"/>
<protein>
    <submittedName>
        <fullName evidence="2">Uncharacterized protein</fullName>
    </submittedName>
</protein>
<evidence type="ECO:0000313" key="3">
    <source>
        <dbReference type="Proteomes" id="UP000255355"/>
    </source>
</evidence>
<evidence type="ECO:0000256" key="1">
    <source>
        <dbReference type="SAM" id="MobiDB-lite"/>
    </source>
</evidence>
<sequence length="77" mass="8455">MIHFSEPAYRARESPPKGNTLTTDTITAELIANYSAYAGVADMRIDTAAHEGRITYSDQPDCMHTQTTIASITSYTI</sequence>
<keyword evidence="3" id="KW-1185">Reference proteome</keyword>
<gene>
    <name evidence="2" type="ORF">DFR68_12121</name>
</gene>
<dbReference type="Proteomes" id="UP000255355">
    <property type="component" value="Unassembled WGS sequence"/>
</dbReference>
<organism evidence="2 3">
    <name type="scientific">Nocardia mexicana</name>
    <dbReference type="NCBI Taxonomy" id="279262"/>
    <lineage>
        <taxon>Bacteria</taxon>
        <taxon>Bacillati</taxon>
        <taxon>Actinomycetota</taxon>
        <taxon>Actinomycetes</taxon>
        <taxon>Mycobacteriales</taxon>
        <taxon>Nocardiaceae</taxon>
        <taxon>Nocardia</taxon>
    </lineage>
</organism>
<evidence type="ECO:0000313" key="2">
    <source>
        <dbReference type="EMBL" id="RDI43464.1"/>
    </source>
</evidence>
<dbReference type="EMBL" id="QQAZ01000021">
    <property type="protein sequence ID" value="RDI43464.1"/>
    <property type="molecule type" value="Genomic_DNA"/>
</dbReference>
<comment type="caution">
    <text evidence="2">The sequence shown here is derived from an EMBL/GenBank/DDBJ whole genome shotgun (WGS) entry which is preliminary data.</text>
</comment>